<reference evidence="2" key="1">
    <citation type="submission" date="2021-01" db="EMBL/GenBank/DDBJ databases">
        <authorList>
            <person name="Corre E."/>
            <person name="Pelletier E."/>
            <person name="Niang G."/>
            <person name="Scheremetjew M."/>
            <person name="Finn R."/>
            <person name="Kale V."/>
            <person name="Holt S."/>
            <person name="Cochrane G."/>
            <person name="Meng A."/>
            <person name="Brown T."/>
            <person name="Cohen L."/>
        </authorList>
    </citation>
    <scope>NUCLEOTIDE SEQUENCE</scope>
    <source>
        <strain evidence="2">CCMP3303</strain>
    </source>
</reference>
<feature type="domain" description="Microbial-type PARG catalytic" evidence="1">
    <location>
        <begin position="2"/>
        <end position="154"/>
    </location>
</feature>
<organism evidence="2">
    <name type="scientific">Minutocellus polymorphus</name>
    <dbReference type="NCBI Taxonomy" id="265543"/>
    <lineage>
        <taxon>Eukaryota</taxon>
        <taxon>Sar</taxon>
        <taxon>Stramenopiles</taxon>
        <taxon>Ochrophyta</taxon>
        <taxon>Bacillariophyta</taxon>
        <taxon>Mediophyceae</taxon>
        <taxon>Cymatosirophycidae</taxon>
        <taxon>Cymatosirales</taxon>
        <taxon>Cymatosiraceae</taxon>
        <taxon>Minutocellus</taxon>
    </lineage>
</organism>
<name>A0A7S0AJ11_9STRA</name>
<dbReference type="PANTHER" id="PTHR35596">
    <property type="entry name" value="DUF2263 DOMAIN-CONTAINING PROTEIN"/>
    <property type="match status" value="1"/>
</dbReference>
<accession>A0A7S0AJ11</accession>
<dbReference type="Gene3D" id="3.40.220.10">
    <property type="entry name" value="Leucine Aminopeptidase, subunit E, domain 1"/>
    <property type="match status" value="1"/>
</dbReference>
<sequence length="284" mass="31582">MSIGEQGSYINRRGWRVDISQALDKAKSQSEHYHFEHTFAPPSKQLLGAYTTKFTIAYGSPLQLASKLQKHVATDGGQVAVLNSASSKNPGGRVLKGTLSQEDQICRASLLYPCLLQYFGRRGVYYDVNLSPPYNGTTSSACTIFSPRVPVIREDSVEAPLLDEPEYVSFVSIPATNAFTHGKLPDEDACPEEEYEKRRKILKADMRDRIFRVLSIMASHSCTDIVLSAFGCGVHGNDPFMVASIFQELLEKDFGGVFHRVIFAIQPSRKTNYQAFTNHFGVSK</sequence>
<dbReference type="Pfam" id="PF10021">
    <property type="entry name" value="PARG_cat_microb"/>
    <property type="match status" value="1"/>
</dbReference>
<dbReference type="InterPro" id="IPR019261">
    <property type="entry name" value="PARG_cat_microbial"/>
</dbReference>
<dbReference type="PIRSF" id="PIRSF014899">
    <property type="entry name" value="UCP014899"/>
    <property type="match status" value="1"/>
</dbReference>
<evidence type="ECO:0000313" key="2">
    <source>
        <dbReference type="EMBL" id="CAD8365442.1"/>
    </source>
</evidence>
<dbReference type="SUPFAM" id="SSF52949">
    <property type="entry name" value="Macro domain-like"/>
    <property type="match status" value="1"/>
</dbReference>
<dbReference type="PANTHER" id="PTHR35596:SF1">
    <property type="entry name" value="MICROBIAL-TYPE PARG CATALYTIC DOMAIN-CONTAINING PROTEIN"/>
    <property type="match status" value="1"/>
</dbReference>
<evidence type="ECO:0000259" key="1">
    <source>
        <dbReference type="Pfam" id="PF10021"/>
    </source>
</evidence>
<dbReference type="AlphaFoldDB" id="A0A7S0AJ11"/>
<dbReference type="NCBIfam" id="TIGR02452">
    <property type="entry name" value="TIGR02452 family protein"/>
    <property type="match status" value="1"/>
</dbReference>
<dbReference type="InterPro" id="IPR012664">
    <property type="entry name" value="CHP02452"/>
</dbReference>
<dbReference type="InterPro" id="IPR043472">
    <property type="entry name" value="Macro_dom-like"/>
</dbReference>
<proteinExistence type="predicted"/>
<dbReference type="EMBL" id="HBEJ01005869">
    <property type="protein sequence ID" value="CAD8365442.1"/>
    <property type="molecule type" value="Transcribed_RNA"/>
</dbReference>
<protein>
    <recommendedName>
        <fullName evidence="1">Microbial-type PARG catalytic domain-containing protein</fullName>
    </recommendedName>
</protein>
<gene>
    <name evidence="2" type="ORF">MPOL1434_LOCUS3432</name>
</gene>